<evidence type="ECO:0000256" key="5">
    <source>
        <dbReference type="ARBA" id="ARBA00023136"/>
    </source>
</evidence>
<feature type="transmembrane region" description="Helical" evidence="10">
    <location>
        <begin position="95"/>
        <end position="120"/>
    </location>
</feature>
<dbReference type="Ensembl" id="ENSFHET00000013549.1">
    <property type="protein sequence ID" value="ENSFHEP00000001635.1"/>
    <property type="gene ID" value="ENSFHEG00000002390.1"/>
</dbReference>
<dbReference type="SUPFAM" id="SSF81321">
    <property type="entry name" value="Family A G protein-coupled receptor-like"/>
    <property type="match status" value="1"/>
</dbReference>
<evidence type="ECO:0000256" key="1">
    <source>
        <dbReference type="ARBA" id="ARBA00004141"/>
    </source>
</evidence>
<feature type="transmembrane region" description="Helical" evidence="10">
    <location>
        <begin position="236"/>
        <end position="258"/>
    </location>
</feature>
<organism evidence="12 13">
    <name type="scientific">Fundulus heteroclitus</name>
    <name type="common">Killifish</name>
    <name type="synonym">Mummichog</name>
    <dbReference type="NCBI Taxonomy" id="8078"/>
    <lineage>
        <taxon>Eukaryota</taxon>
        <taxon>Metazoa</taxon>
        <taxon>Chordata</taxon>
        <taxon>Craniata</taxon>
        <taxon>Vertebrata</taxon>
        <taxon>Euteleostomi</taxon>
        <taxon>Actinopterygii</taxon>
        <taxon>Neopterygii</taxon>
        <taxon>Teleostei</taxon>
        <taxon>Neoteleostei</taxon>
        <taxon>Acanthomorphata</taxon>
        <taxon>Ovalentaria</taxon>
        <taxon>Atherinomorphae</taxon>
        <taxon>Cyprinodontiformes</taxon>
        <taxon>Fundulidae</taxon>
        <taxon>Fundulus</taxon>
    </lineage>
</organism>
<feature type="transmembrane region" description="Helical" evidence="10">
    <location>
        <begin position="278"/>
        <end position="300"/>
    </location>
</feature>
<keyword evidence="8 9" id="KW-0807">Transducer</keyword>
<keyword evidence="4 9" id="KW-0297">G-protein coupled receptor</keyword>
<evidence type="ECO:0000256" key="2">
    <source>
        <dbReference type="ARBA" id="ARBA00022692"/>
    </source>
</evidence>
<evidence type="ECO:0000256" key="10">
    <source>
        <dbReference type="SAM" id="Phobius"/>
    </source>
</evidence>
<evidence type="ECO:0000256" key="3">
    <source>
        <dbReference type="ARBA" id="ARBA00022989"/>
    </source>
</evidence>
<protein>
    <recommendedName>
        <fullName evidence="11">G-protein coupled receptors family 1 profile domain-containing protein</fullName>
    </recommendedName>
</protein>
<dbReference type="AlphaFoldDB" id="A0A3Q2NRF7"/>
<evidence type="ECO:0000256" key="4">
    <source>
        <dbReference type="ARBA" id="ARBA00023040"/>
    </source>
</evidence>
<evidence type="ECO:0000256" key="9">
    <source>
        <dbReference type="RuleBase" id="RU000688"/>
    </source>
</evidence>
<dbReference type="PROSITE" id="PS00237">
    <property type="entry name" value="G_PROTEIN_RECEP_F1_1"/>
    <property type="match status" value="1"/>
</dbReference>
<keyword evidence="2 9" id="KW-0812">Transmembrane</keyword>
<evidence type="ECO:0000256" key="7">
    <source>
        <dbReference type="ARBA" id="ARBA00023180"/>
    </source>
</evidence>
<feature type="transmembrane region" description="Helical" evidence="10">
    <location>
        <begin position="53"/>
        <end position="75"/>
    </location>
</feature>
<dbReference type="PROSITE" id="PS50262">
    <property type="entry name" value="G_PROTEIN_RECEP_F1_2"/>
    <property type="match status" value="1"/>
</dbReference>
<evidence type="ECO:0000256" key="6">
    <source>
        <dbReference type="ARBA" id="ARBA00023170"/>
    </source>
</evidence>
<dbReference type="PANTHER" id="PTHR24232">
    <property type="entry name" value="G-PROTEIN COUPLED RECEPTOR"/>
    <property type="match status" value="1"/>
</dbReference>
<feature type="transmembrane region" description="Helical" evidence="10">
    <location>
        <begin position="186"/>
        <end position="216"/>
    </location>
</feature>
<evidence type="ECO:0000313" key="13">
    <source>
        <dbReference type="Proteomes" id="UP000265000"/>
    </source>
</evidence>
<reference evidence="12" key="1">
    <citation type="submission" date="2025-08" db="UniProtKB">
        <authorList>
            <consortium name="Ensembl"/>
        </authorList>
    </citation>
    <scope>IDENTIFICATION</scope>
</reference>
<keyword evidence="3 10" id="KW-1133">Transmembrane helix</keyword>
<dbReference type="InterPro" id="IPR017452">
    <property type="entry name" value="GPCR_Rhodpsn_7TM"/>
</dbReference>
<comment type="subcellular location">
    <subcellularLocation>
        <location evidence="1">Membrane</location>
        <topology evidence="1">Multi-pass membrane protein</topology>
    </subcellularLocation>
</comment>
<feature type="transmembrane region" description="Helical" evidence="10">
    <location>
        <begin position="21"/>
        <end position="41"/>
    </location>
</feature>
<feature type="domain" description="G-protein coupled receptors family 1 profile" evidence="11">
    <location>
        <begin position="33"/>
        <end position="297"/>
    </location>
</feature>
<evidence type="ECO:0000259" key="11">
    <source>
        <dbReference type="PROSITE" id="PS50262"/>
    </source>
</evidence>
<dbReference type="GO" id="GO:0007200">
    <property type="term" value="P:phospholipase C-activating G protein-coupled receptor signaling pathway"/>
    <property type="evidence" value="ECO:0007669"/>
    <property type="project" value="TreeGrafter"/>
</dbReference>
<dbReference type="Pfam" id="PF00001">
    <property type="entry name" value="7tm_1"/>
    <property type="match status" value="1"/>
</dbReference>
<evidence type="ECO:0000256" key="8">
    <source>
        <dbReference type="ARBA" id="ARBA00023224"/>
    </source>
</evidence>
<dbReference type="GeneTree" id="ENSGT01040000240444"/>
<dbReference type="Proteomes" id="UP000265000">
    <property type="component" value="Unplaced"/>
</dbReference>
<accession>A0A3Q2NRF7</accession>
<keyword evidence="6 9" id="KW-0675">Receptor</keyword>
<comment type="similarity">
    <text evidence="9">Belongs to the G-protein coupled receptor 1 family.</text>
</comment>
<reference evidence="12" key="2">
    <citation type="submission" date="2025-09" db="UniProtKB">
        <authorList>
            <consortium name="Ensembl"/>
        </authorList>
    </citation>
    <scope>IDENTIFICATION</scope>
</reference>
<dbReference type="GO" id="GO:0070915">
    <property type="term" value="F:lysophosphatidic acid receptor activity"/>
    <property type="evidence" value="ECO:0007669"/>
    <property type="project" value="TreeGrafter"/>
</dbReference>
<dbReference type="GO" id="GO:0035025">
    <property type="term" value="P:positive regulation of Rho protein signal transduction"/>
    <property type="evidence" value="ECO:0007669"/>
    <property type="project" value="TreeGrafter"/>
</dbReference>
<dbReference type="PRINTS" id="PR00237">
    <property type="entry name" value="GPCRRHODOPSN"/>
</dbReference>
<feature type="transmembrane region" description="Helical" evidence="10">
    <location>
        <begin position="141"/>
        <end position="166"/>
    </location>
</feature>
<dbReference type="STRING" id="8078.ENSFHEP00000001635"/>
<dbReference type="CDD" id="cd14982">
    <property type="entry name" value="7tmA_purinoceptor-like"/>
    <property type="match status" value="1"/>
</dbReference>
<keyword evidence="5 10" id="KW-0472">Membrane</keyword>
<proteinExistence type="inferred from homology"/>
<keyword evidence="13" id="KW-1185">Reference proteome</keyword>
<sequence>YSCNPVIKQGCKNTQCKGCDVSYGIIFLLGLATNGLALRRLCASACAMNSTAVYMASLSFADMFFVISLPMRIYYHHQKARAWTKTGDLAGWNPGAAFCQITFILKYISLYGGIFFLVCIAVDRYFAVVHPLAPALRRQRVALAVSGGIWCVVLGLSVSLPLLRLAASRQNQPCLLNPSSLRHRTFILVSLGLVLGSFLLPTLVLIYSYCKVLSVLRKSRKRCPRQRRSRRQTLKIIYWVLGVYLLCFLPYHVNLLGYTLTHVKLLPHCGLVRLTKTVHPVVLSLASFNCCLNPLIYYFSSSLVHREYRRDVCKVRGSSKSARNILKDFIQLLTDAKYPFLSCERSSRRFGQAARE</sequence>
<keyword evidence="7" id="KW-0325">Glycoprotein</keyword>
<dbReference type="Gene3D" id="1.20.1070.10">
    <property type="entry name" value="Rhodopsin 7-helix transmembrane proteins"/>
    <property type="match status" value="1"/>
</dbReference>
<evidence type="ECO:0000313" key="12">
    <source>
        <dbReference type="Ensembl" id="ENSFHEP00000001635.1"/>
    </source>
</evidence>
<dbReference type="GO" id="GO:0005886">
    <property type="term" value="C:plasma membrane"/>
    <property type="evidence" value="ECO:0007669"/>
    <property type="project" value="TreeGrafter"/>
</dbReference>
<dbReference type="PANTHER" id="PTHR24232:SF95">
    <property type="entry name" value="G-PROTEIN COUPLED RECEPTORS FAMILY 1 PROFILE DOMAIN-CONTAINING PROTEIN"/>
    <property type="match status" value="1"/>
</dbReference>
<dbReference type="InterPro" id="IPR000276">
    <property type="entry name" value="GPCR_Rhodpsn"/>
</dbReference>
<name>A0A3Q2NRF7_FUNHE</name>